<keyword evidence="2" id="KW-1185">Reference proteome</keyword>
<dbReference type="VEuPathDB" id="VectorBase:GPPI016351"/>
<name>A0A1B0B227_9MUSC</name>
<evidence type="ECO:0000313" key="2">
    <source>
        <dbReference type="Proteomes" id="UP000092460"/>
    </source>
</evidence>
<sequence length="95" mass="10516">MYRAASAFNKLGLERDNPLYDDENDRVFKIGAEGALFPSVGKVIIREPTAGEYDIGGNNSNQKILTSIIGIEDVQSDAFHDEPTTKCDTFFPDFP</sequence>
<proteinExistence type="predicted"/>
<dbReference type="Proteomes" id="UP000092460">
    <property type="component" value="Unassembled WGS sequence"/>
</dbReference>
<organism evidence="1 2">
    <name type="scientific">Glossina palpalis gambiensis</name>
    <dbReference type="NCBI Taxonomy" id="67801"/>
    <lineage>
        <taxon>Eukaryota</taxon>
        <taxon>Metazoa</taxon>
        <taxon>Ecdysozoa</taxon>
        <taxon>Arthropoda</taxon>
        <taxon>Hexapoda</taxon>
        <taxon>Insecta</taxon>
        <taxon>Pterygota</taxon>
        <taxon>Neoptera</taxon>
        <taxon>Endopterygota</taxon>
        <taxon>Diptera</taxon>
        <taxon>Brachycera</taxon>
        <taxon>Muscomorpha</taxon>
        <taxon>Hippoboscoidea</taxon>
        <taxon>Glossinidae</taxon>
        <taxon>Glossina</taxon>
    </lineage>
</organism>
<accession>A0A1B0B227</accession>
<dbReference type="AlphaFoldDB" id="A0A1B0B227"/>
<reference evidence="2" key="1">
    <citation type="submission" date="2015-01" db="EMBL/GenBank/DDBJ databases">
        <authorList>
            <person name="Aksoy S."/>
            <person name="Warren W."/>
            <person name="Wilson R.K."/>
        </authorList>
    </citation>
    <scope>NUCLEOTIDE SEQUENCE [LARGE SCALE GENOMIC DNA]</scope>
    <source>
        <strain evidence="2">IAEA</strain>
    </source>
</reference>
<dbReference type="EnsemblMetazoa" id="GPPI016351-RA">
    <property type="protein sequence ID" value="GPPI016351-PA"/>
    <property type="gene ID" value="GPPI016351"/>
</dbReference>
<reference evidence="1" key="2">
    <citation type="submission" date="2020-05" db="UniProtKB">
        <authorList>
            <consortium name="EnsemblMetazoa"/>
        </authorList>
    </citation>
    <scope>IDENTIFICATION</scope>
    <source>
        <strain evidence="1">IAEA</strain>
    </source>
</reference>
<evidence type="ECO:0000313" key="1">
    <source>
        <dbReference type="EnsemblMetazoa" id="GPPI016351-PA"/>
    </source>
</evidence>
<dbReference type="EMBL" id="JXJN01007394">
    <property type="status" value="NOT_ANNOTATED_CDS"/>
    <property type="molecule type" value="Genomic_DNA"/>
</dbReference>
<protein>
    <submittedName>
        <fullName evidence="1">Uncharacterized protein</fullName>
    </submittedName>
</protein>